<accession>A0A2T0T818</accession>
<organism evidence="2 3">
    <name type="scientific">Umezawaea tangerina</name>
    <dbReference type="NCBI Taxonomy" id="84725"/>
    <lineage>
        <taxon>Bacteria</taxon>
        <taxon>Bacillati</taxon>
        <taxon>Actinomycetota</taxon>
        <taxon>Actinomycetes</taxon>
        <taxon>Pseudonocardiales</taxon>
        <taxon>Pseudonocardiaceae</taxon>
        <taxon>Umezawaea</taxon>
    </lineage>
</organism>
<keyword evidence="3" id="KW-1185">Reference proteome</keyword>
<dbReference type="OrthoDB" id="3872627at2"/>
<evidence type="ECO:0000313" key="2">
    <source>
        <dbReference type="EMBL" id="PRY41796.1"/>
    </source>
</evidence>
<gene>
    <name evidence="2" type="ORF">CLV43_105555</name>
</gene>
<sequence>MSLSAKVDFAFLRSLLGVDESESVRAVMRAAGKAGSHLSHMVISVAARDGLKIGTGSADELRREREQAARYRGLAADIGAATPIRILKGQSIAGFYPPDVVRPSADLDLLLADEASLWRAAGVVGDQVDVELIDVSLLRFDGVTHVLAGLSWPSDDPLLDRDNRVELTTIALVGDYVRVPPSVVLPADATLAALVCLAEERFQHEFTVKDVVDVVMLFDSGPPDPDRLADTAVEYFRAPELLELLARTAEHISSPLLEECVERLRAPAEEERRRRTGGSPVESVPPTVQGRLAAGLPVYGFLLRRARRDWSVSSLHRGEGLDLLRTPVADFLLVAGELVTEDDYHAALRELDGLEVGSP</sequence>
<evidence type="ECO:0000313" key="3">
    <source>
        <dbReference type="Proteomes" id="UP000239494"/>
    </source>
</evidence>
<dbReference type="Proteomes" id="UP000239494">
    <property type="component" value="Unassembled WGS sequence"/>
</dbReference>
<name>A0A2T0T818_9PSEU</name>
<dbReference type="RefSeq" id="WP_106188771.1">
    <property type="nucleotide sequence ID" value="NZ_PVTF01000005.1"/>
</dbReference>
<dbReference type="EMBL" id="PVTF01000005">
    <property type="protein sequence ID" value="PRY41796.1"/>
    <property type="molecule type" value="Genomic_DNA"/>
</dbReference>
<reference evidence="2 3" key="1">
    <citation type="submission" date="2018-03" db="EMBL/GenBank/DDBJ databases">
        <title>Genomic Encyclopedia of Archaeal and Bacterial Type Strains, Phase II (KMG-II): from individual species to whole genera.</title>
        <authorList>
            <person name="Goeker M."/>
        </authorList>
    </citation>
    <scope>NUCLEOTIDE SEQUENCE [LARGE SCALE GENOMIC DNA]</scope>
    <source>
        <strain evidence="2 3">DSM 44720</strain>
    </source>
</reference>
<comment type="caution">
    <text evidence="2">The sequence shown here is derived from an EMBL/GenBank/DDBJ whole genome shotgun (WGS) entry which is preliminary data.</text>
</comment>
<feature type="region of interest" description="Disordered" evidence="1">
    <location>
        <begin position="268"/>
        <end position="287"/>
    </location>
</feature>
<proteinExistence type="predicted"/>
<protein>
    <submittedName>
        <fullName evidence="2">Uncharacterized protein</fullName>
    </submittedName>
</protein>
<evidence type="ECO:0000256" key="1">
    <source>
        <dbReference type="SAM" id="MobiDB-lite"/>
    </source>
</evidence>
<dbReference type="AlphaFoldDB" id="A0A2T0T818"/>